<feature type="domain" description="Replication protein A OB" evidence="8">
    <location>
        <begin position="277"/>
        <end position="350"/>
    </location>
</feature>
<feature type="compositionally biased region" description="Basic and acidic residues" evidence="6">
    <location>
        <begin position="128"/>
        <end position="144"/>
    </location>
</feature>
<dbReference type="HOGENOM" id="CLU_012393_2_0_1"/>
<reference evidence="9 10" key="1">
    <citation type="journal article" date="2014" name="Genome Announc.">
        <title>Genome Sequence of the Microsporidian Species Nematocida sp1 Strain ERTm6 (ATCC PRA-372).</title>
        <authorList>
            <person name="Bakowski M.A."/>
            <person name="Priest M."/>
            <person name="Young S."/>
            <person name="Cuomo C.A."/>
            <person name="Troemel E.R."/>
        </authorList>
    </citation>
    <scope>NUCLEOTIDE SEQUENCE [LARGE SCALE GENOMIC DNA]</scope>
    <source>
        <strain evidence="9 10">ERTm6</strain>
    </source>
</reference>
<dbReference type="FunFam" id="2.40.50.140:FF:000041">
    <property type="entry name" value="Replication protein A subunit"/>
    <property type="match status" value="1"/>
</dbReference>
<comment type="similarity">
    <text evidence="1">Belongs to the replication factor A protein 1 family.</text>
</comment>
<evidence type="ECO:0000256" key="6">
    <source>
        <dbReference type="SAM" id="MobiDB-lite"/>
    </source>
</evidence>
<dbReference type="CDD" id="cd04476">
    <property type="entry name" value="RPA1_DBD_C"/>
    <property type="match status" value="1"/>
</dbReference>
<keyword evidence="3" id="KW-0863">Zinc-finger</keyword>
<dbReference type="PANTHER" id="PTHR47165:SF4">
    <property type="entry name" value="OS03G0429900 PROTEIN"/>
    <property type="match status" value="1"/>
</dbReference>
<dbReference type="Pfam" id="PF16900">
    <property type="entry name" value="REPA_OB_2"/>
    <property type="match status" value="1"/>
</dbReference>
<keyword evidence="10" id="KW-1185">Reference proteome</keyword>
<feature type="domain" description="Replication factor A C-terminal" evidence="7">
    <location>
        <begin position="413"/>
        <end position="532"/>
    </location>
</feature>
<gene>
    <name evidence="9" type="ORF">NESG_00364</name>
</gene>
<sequence length="539" mass="60904">MNINQGNLEITTGCIERAFNSTPAQGGCNDLVVKILHIHKPDHSITQSKIRLTVTDNTREQDCLLSSKYSQSINRNEIAAGDIIRIGEMVSGTYSLKKVIYIKEILEMQKGSRREAPMSSIGASPSKRKLDEMSTRETTKRDGEKKIGSIKELNPFQQKAWSIKAKVVSKTTVREYMKDGRAGKVFSIIVTDGESKCNIIFFTEFVDGFFDKIQIYKTYEITGGALKLANKKYVEDIHDYEIFVDRSFTITPTENMLNAVKMPSMVTRISRLREKMSEVVSLLVVIITVGEIETVIRKKDQATMKKRTLKVGDDSGEAVPFVLWEETADMDFSVGDVLLLENVRVSEYQNMPQIGMARDGIISFNPELPEVFKLKGWYNKNEGNFSVAEPRKSVGRERQKTKLEEVKANGMEYATVKCTILYISEKSVMYPSCPMDNCNKKVEHPAESPENYYCSKCDRIYTNCSQSYSVSASIADDTSSVWLSLFGDSASVLFNNLKAVEMEDLSTEDHDEYKKTIAKSIGEEMVIRIRGKVLFHINI</sequence>
<dbReference type="InterPro" id="IPR012340">
    <property type="entry name" value="NA-bd_OB-fold"/>
</dbReference>
<keyword evidence="5" id="KW-0238">DNA-binding</keyword>
<keyword evidence="2" id="KW-0479">Metal-binding</keyword>
<evidence type="ECO:0000259" key="7">
    <source>
        <dbReference type="Pfam" id="PF08646"/>
    </source>
</evidence>
<dbReference type="InterPro" id="IPR031657">
    <property type="entry name" value="REPA_OB_2"/>
</dbReference>
<dbReference type="Proteomes" id="UP000054524">
    <property type="component" value="Unassembled WGS sequence"/>
</dbReference>
<proteinExistence type="inferred from homology"/>
<dbReference type="Pfam" id="PF08646">
    <property type="entry name" value="Rep_fac-A_C"/>
    <property type="match status" value="1"/>
</dbReference>
<evidence type="ECO:0000256" key="2">
    <source>
        <dbReference type="ARBA" id="ARBA00022723"/>
    </source>
</evidence>
<dbReference type="Gene3D" id="2.40.50.140">
    <property type="entry name" value="Nucleic acid-binding proteins"/>
    <property type="match status" value="4"/>
</dbReference>
<evidence type="ECO:0000256" key="1">
    <source>
        <dbReference type="ARBA" id="ARBA00005690"/>
    </source>
</evidence>
<dbReference type="InterPro" id="IPR047192">
    <property type="entry name" value="Euk_RPA1_DBD_C"/>
</dbReference>
<evidence type="ECO:0000313" key="9">
    <source>
        <dbReference type="EMBL" id="KFG27286.1"/>
    </source>
</evidence>
<evidence type="ECO:0000259" key="8">
    <source>
        <dbReference type="Pfam" id="PF16900"/>
    </source>
</evidence>
<comment type="caution">
    <text evidence="9">The sequence shown here is derived from an EMBL/GenBank/DDBJ whole genome shotgun (WGS) entry which is preliminary data.</text>
</comment>
<evidence type="ECO:0000256" key="5">
    <source>
        <dbReference type="ARBA" id="ARBA00023125"/>
    </source>
</evidence>
<dbReference type="GeneID" id="77675337"/>
<protein>
    <recommendedName>
        <fullName evidence="11">Replication protein A subunit</fullName>
    </recommendedName>
</protein>
<dbReference type="SUPFAM" id="SSF50249">
    <property type="entry name" value="Nucleic acid-binding proteins"/>
    <property type="match status" value="4"/>
</dbReference>
<feature type="region of interest" description="Disordered" evidence="6">
    <location>
        <begin position="113"/>
        <end position="144"/>
    </location>
</feature>
<dbReference type="PANTHER" id="PTHR47165">
    <property type="entry name" value="OS03G0429900 PROTEIN"/>
    <property type="match status" value="1"/>
</dbReference>
<evidence type="ECO:0000313" key="10">
    <source>
        <dbReference type="Proteomes" id="UP000054524"/>
    </source>
</evidence>
<organism evidence="9 10">
    <name type="scientific">Nematocida ausubeli (strain ATCC PRA-371 / ERTm2)</name>
    <name type="common">Nematode killer fungus</name>
    <dbReference type="NCBI Taxonomy" id="1913371"/>
    <lineage>
        <taxon>Eukaryota</taxon>
        <taxon>Fungi</taxon>
        <taxon>Fungi incertae sedis</taxon>
        <taxon>Microsporidia</taxon>
        <taxon>Nematocida</taxon>
    </lineage>
</organism>
<evidence type="ECO:0000256" key="3">
    <source>
        <dbReference type="ARBA" id="ARBA00022771"/>
    </source>
</evidence>
<dbReference type="GO" id="GO:0008270">
    <property type="term" value="F:zinc ion binding"/>
    <property type="evidence" value="ECO:0007669"/>
    <property type="project" value="UniProtKB-KW"/>
</dbReference>
<dbReference type="CDD" id="cd04475">
    <property type="entry name" value="RPA1_DBD_B"/>
    <property type="match status" value="1"/>
</dbReference>
<evidence type="ECO:0000256" key="4">
    <source>
        <dbReference type="ARBA" id="ARBA00022833"/>
    </source>
</evidence>
<dbReference type="CDD" id="cd04474">
    <property type="entry name" value="RPA1_DBD_A"/>
    <property type="match status" value="1"/>
</dbReference>
<dbReference type="GO" id="GO:0003677">
    <property type="term" value="F:DNA binding"/>
    <property type="evidence" value="ECO:0007669"/>
    <property type="project" value="UniProtKB-KW"/>
</dbReference>
<keyword evidence="4" id="KW-0862">Zinc</keyword>
<dbReference type="AlphaFoldDB" id="A0A086J568"/>
<dbReference type="EMBL" id="AKIJ01000001">
    <property type="protein sequence ID" value="KFG27286.1"/>
    <property type="molecule type" value="Genomic_DNA"/>
</dbReference>
<dbReference type="RefSeq" id="XP_052905841.1">
    <property type="nucleotide sequence ID" value="XM_053048016.1"/>
</dbReference>
<accession>A0A086J568</accession>
<dbReference type="InterPro" id="IPR013955">
    <property type="entry name" value="Rep_factor-A_C"/>
</dbReference>
<evidence type="ECO:0008006" key="11">
    <source>
        <dbReference type="Google" id="ProtNLM"/>
    </source>
</evidence>
<name>A0A086J568_NEMA1</name>